<proteinExistence type="predicted"/>
<evidence type="ECO:0000313" key="1">
    <source>
        <dbReference type="EMBL" id="AHD07804.1"/>
    </source>
</evidence>
<accession>V9WD97</accession>
<dbReference type="Proteomes" id="UP000029431">
    <property type="component" value="Plasmid pPLA2_10"/>
</dbReference>
<gene>
    <name evidence="1" type="ORF">ERIC2_10p00200</name>
</gene>
<dbReference type="AlphaFoldDB" id="V9WD97"/>
<geneLocation type="plasmid" evidence="1 2">
    <name>pPLA2_10</name>
</geneLocation>
<dbReference type="HOGENOM" id="CLU_3382991_0_0_9"/>
<protein>
    <submittedName>
        <fullName evidence="1">Uncharacterized protein</fullName>
    </submittedName>
</protein>
<dbReference type="KEGG" id="plv:ERIC2_10p00200"/>
<sequence length="33" mass="3819">MFVFKIEKVRQPSGLGAVELLKNRTLVKEMNEL</sequence>
<name>V9WD97_9BACL</name>
<organism evidence="1 2">
    <name type="scientific">Paenibacillus larvae subsp. larvae DSM 25430</name>
    <dbReference type="NCBI Taxonomy" id="697284"/>
    <lineage>
        <taxon>Bacteria</taxon>
        <taxon>Bacillati</taxon>
        <taxon>Bacillota</taxon>
        <taxon>Bacilli</taxon>
        <taxon>Bacillales</taxon>
        <taxon>Paenibacillaceae</taxon>
        <taxon>Paenibacillus</taxon>
    </lineage>
</organism>
<keyword evidence="2" id="KW-1185">Reference proteome</keyword>
<reference evidence="1 2" key="1">
    <citation type="journal article" date="2014" name="PLoS ONE">
        <title>How to Kill the Honey Bee Larva: Genomic Potential and Virulence Mechanisms of Paenibacillus larvae.</title>
        <authorList>
            <person name="Djukic M."/>
            <person name="Brzuszkiewicz E."/>
            <person name="Funfhaus A."/>
            <person name="Voss J."/>
            <person name="Gollnow K."/>
            <person name="Poppinga L."/>
            <person name="Liesegang H."/>
            <person name="Garcia-Gonzalez E."/>
            <person name="Genersch E."/>
            <person name="Daniel R."/>
        </authorList>
    </citation>
    <scope>NUCLEOTIDE SEQUENCE [LARGE SCALE GENOMIC DNA]</scope>
    <source>
        <strain evidence="1 2">DSM 25430</strain>
        <plasmid evidence="2">Plasmid pPLA2_10</plasmid>
    </source>
</reference>
<dbReference type="EMBL" id="CP003356">
    <property type="protein sequence ID" value="AHD07804.1"/>
    <property type="molecule type" value="Genomic_DNA"/>
</dbReference>
<keyword evidence="1" id="KW-0614">Plasmid</keyword>
<evidence type="ECO:0000313" key="2">
    <source>
        <dbReference type="Proteomes" id="UP000029431"/>
    </source>
</evidence>